<comment type="pathway">
    <text evidence="1">Amino-acid biosynthesis; L-asparagine biosynthesis; L-asparagine from L-aspartate (L-Gln route): step 1/1.</text>
</comment>
<evidence type="ECO:0000256" key="1">
    <source>
        <dbReference type="ARBA" id="ARBA00005187"/>
    </source>
</evidence>
<gene>
    <name evidence="9" type="primary">asnO</name>
    <name evidence="9" type="ordered locus">TMO_2418</name>
</gene>
<keyword evidence="10" id="KW-1185">Reference proteome</keyword>
<dbReference type="Gene3D" id="3.60.20.10">
    <property type="entry name" value="Glutamine Phosphoribosylpyrophosphate, subunit 1, domain 1"/>
    <property type="match status" value="1"/>
</dbReference>
<dbReference type="InterPro" id="IPR051786">
    <property type="entry name" value="ASN_synthetase/amidase"/>
</dbReference>
<organism evidence="9 10">
    <name type="scientific">Tistrella mobilis (strain KA081020-065)</name>
    <dbReference type="NCBI Taxonomy" id="1110502"/>
    <lineage>
        <taxon>Bacteria</taxon>
        <taxon>Pseudomonadati</taxon>
        <taxon>Pseudomonadota</taxon>
        <taxon>Alphaproteobacteria</taxon>
        <taxon>Geminicoccales</taxon>
        <taxon>Geminicoccaceae</taxon>
        <taxon>Tistrella</taxon>
    </lineage>
</organism>
<dbReference type="InterPro" id="IPR029055">
    <property type="entry name" value="Ntn_hydrolases_N"/>
</dbReference>
<dbReference type="SUPFAM" id="SSF56235">
    <property type="entry name" value="N-terminal nucleophile aminohydrolases (Ntn hydrolases)"/>
    <property type="match status" value="1"/>
</dbReference>
<evidence type="ECO:0000313" key="9">
    <source>
        <dbReference type="EMBL" id="AFK54256.1"/>
    </source>
</evidence>
<evidence type="ECO:0000259" key="8">
    <source>
        <dbReference type="PROSITE" id="PS51278"/>
    </source>
</evidence>
<dbReference type="KEGG" id="tmo:TMO_2418"/>
<evidence type="ECO:0000256" key="5">
    <source>
        <dbReference type="ARBA" id="ARBA00022840"/>
    </source>
</evidence>
<comment type="similarity">
    <text evidence="2">Belongs to the asparagine synthetase family.</text>
</comment>
<evidence type="ECO:0000256" key="4">
    <source>
        <dbReference type="ARBA" id="ARBA00022741"/>
    </source>
</evidence>
<feature type="domain" description="Glutamine amidotransferase type-2" evidence="8">
    <location>
        <begin position="1"/>
        <end position="212"/>
    </location>
</feature>
<dbReference type="SUPFAM" id="SSF52402">
    <property type="entry name" value="Adenine nucleotide alpha hydrolases-like"/>
    <property type="match status" value="1"/>
</dbReference>
<evidence type="ECO:0000313" key="10">
    <source>
        <dbReference type="Proteomes" id="UP000005258"/>
    </source>
</evidence>
<dbReference type="eggNOG" id="COG0367">
    <property type="taxonomic scope" value="Bacteria"/>
</dbReference>
<dbReference type="Pfam" id="PF13537">
    <property type="entry name" value="GATase_7"/>
    <property type="match status" value="1"/>
</dbReference>
<dbReference type="PROSITE" id="PS51278">
    <property type="entry name" value="GATASE_TYPE_2"/>
    <property type="match status" value="1"/>
</dbReference>
<dbReference type="AlphaFoldDB" id="I3TNB8"/>
<reference evidence="9 10" key="1">
    <citation type="journal article" date="2012" name="J. Am. Chem. Soc.">
        <title>Bacterial biosynthesis and maturation of the didemnin anti-cancer agents.</title>
        <authorList>
            <person name="Xu Y."/>
            <person name="Kersten R.D."/>
            <person name="Nam S.J."/>
            <person name="Lu L."/>
            <person name="Al-Suwailem A.M."/>
            <person name="Zheng H."/>
            <person name="Fenical W."/>
            <person name="Dorrestein P.C."/>
            <person name="Moore B.S."/>
            <person name="Qian P.Y."/>
        </authorList>
    </citation>
    <scope>NUCLEOTIDE SEQUENCE [LARGE SCALE GENOMIC DNA]</scope>
    <source>
        <strain evidence="9 10">KA081020-065</strain>
    </source>
</reference>
<dbReference type="PIRSF" id="PIRSF001589">
    <property type="entry name" value="Asn_synthetase_glu-h"/>
    <property type="match status" value="1"/>
</dbReference>
<accession>I3TNB8</accession>
<protein>
    <recommendedName>
        <fullName evidence="3">asparagine synthase (glutamine-hydrolyzing)</fullName>
        <ecNumber evidence="3">6.3.5.4</ecNumber>
    </recommendedName>
</protein>
<dbReference type="Pfam" id="PF00733">
    <property type="entry name" value="Asn_synthase"/>
    <property type="match status" value="1"/>
</dbReference>
<dbReference type="HOGENOM" id="CLU_014658_3_3_5"/>
<dbReference type="InterPro" id="IPR006426">
    <property type="entry name" value="Asn_synth_AEB"/>
</dbReference>
<comment type="catalytic activity">
    <reaction evidence="6">
        <text>L-aspartate + L-glutamine + ATP + H2O = L-asparagine + L-glutamate + AMP + diphosphate + H(+)</text>
        <dbReference type="Rhea" id="RHEA:12228"/>
        <dbReference type="ChEBI" id="CHEBI:15377"/>
        <dbReference type="ChEBI" id="CHEBI:15378"/>
        <dbReference type="ChEBI" id="CHEBI:29985"/>
        <dbReference type="ChEBI" id="CHEBI:29991"/>
        <dbReference type="ChEBI" id="CHEBI:30616"/>
        <dbReference type="ChEBI" id="CHEBI:33019"/>
        <dbReference type="ChEBI" id="CHEBI:58048"/>
        <dbReference type="ChEBI" id="CHEBI:58359"/>
        <dbReference type="ChEBI" id="CHEBI:456215"/>
        <dbReference type="EC" id="6.3.5.4"/>
    </reaction>
</comment>
<keyword evidence="5 7" id="KW-0067">ATP-binding</keyword>
<dbReference type="PANTHER" id="PTHR43284">
    <property type="entry name" value="ASPARAGINE SYNTHETASE (GLUTAMINE-HYDROLYZING)"/>
    <property type="match status" value="1"/>
</dbReference>
<evidence type="ECO:0000256" key="7">
    <source>
        <dbReference type="PIRSR" id="PIRSR001589-2"/>
    </source>
</evidence>
<dbReference type="EMBL" id="CP003236">
    <property type="protein sequence ID" value="AFK54256.1"/>
    <property type="molecule type" value="Genomic_DNA"/>
</dbReference>
<evidence type="ECO:0000256" key="2">
    <source>
        <dbReference type="ARBA" id="ARBA00005752"/>
    </source>
</evidence>
<dbReference type="InterPro" id="IPR017932">
    <property type="entry name" value="GATase_2_dom"/>
</dbReference>
<feature type="binding site" evidence="7">
    <location>
        <position position="99"/>
    </location>
    <ligand>
        <name>L-glutamine</name>
        <dbReference type="ChEBI" id="CHEBI:58359"/>
    </ligand>
</feature>
<dbReference type="PANTHER" id="PTHR43284:SF1">
    <property type="entry name" value="ASPARAGINE SYNTHETASE"/>
    <property type="match status" value="1"/>
</dbReference>
<dbReference type="STRING" id="1110502.TMO_2418"/>
<dbReference type="InterPro" id="IPR001962">
    <property type="entry name" value="Asn_synthase"/>
</dbReference>
<dbReference type="RefSeq" id="WP_014745933.1">
    <property type="nucleotide sequence ID" value="NC_017956.1"/>
</dbReference>
<dbReference type="InterPro" id="IPR014729">
    <property type="entry name" value="Rossmann-like_a/b/a_fold"/>
</dbReference>
<sequence>MSALLGIIGFADPLPRDLRLDGLGAMLPAVTGRDGEWRSGQAVLAWRGFVVTPQDRIDRQPMTGGAGRLIAVFDGRLDAREALARQLDLPEGDALAMPDGQLFLKAFEAWGTGAFARLYGDFACAVWDDQDRRLVLGCDAIGARPLVWRRDGHVMRFASRPAGLFADPDVPRDLDEDNLIRICGRLPIHPTETIYRGVRAVPGGTHLVADRDGVRLHRHWRPGQVKRFTLASDRDYEESFRSVLETAVADRMRSTKPVASHLSAGFDSSTVTAVAARRLAASGRRLTAYTAAPAVGYTPEDAASGALFDESEGAAAVAALHPNIDHVVIRAGHRSPLDGLDRFRLGADRPPHNPVHMVWLDAIARDAAGRGAGVLLHAAAGNATISYDGLHQLGHLILRGRLIAALREAHGVKIEYGSYRLQADALTRALIDRFGLGRRLKRVGFLRRLKQRSMIDSLSRLVIPVREEVRAAIPRADWQEDWFDRRVQEDGGYRADLAIRPIYAALSFYDEAVHGIATRDPTADRRVIEFCWGVPLSVWLRDGLTRRLTRNALAGLLPPAVLGAHRTARQAADWHVGLTAARDEMREEVEAIGRSDLARRILDVDELQRLLDDWPEGNWHRREVRTLYQAKLLNGIAAGQFIRRMTGGNL</sequence>
<dbReference type="EC" id="6.3.5.4" evidence="3"/>
<evidence type="ECO:0000256" key="6">
    <source>
        <dbReference type="ARBA" id="ARBA00048741"/>
    </source>
</evidence>
<dbReference type="GO" id="GO:0006529">
    <property type="term" value="P:asparagine biosynthetic process"/>
    <property type="evidence" value="ECO:0007669"/>
    <property type="project" value="InterPro"/>
</dbReference>
<name>I3TNB8_TISMK</name>
<dbReference type="GO" id="GO:0005524">
    <property type="term" value="F:ATP binding"/>
    <property type="evidence" value="ECO:0007669"/>
    <property type="project" value="UniProtKB-KW"/>
</dbReference>
<dbReference type="GO" id="GO:0005829">
    <property type="term" value="C:cytosol"/>
    <property type="evidence" value="ECO:0007669"/>
    <property type="project" value="TreeGrafter"/>
</dbReference>
<dbReference type="GO" id="GO:0004066">
    <property type="term" value="F:asparagine synthase (glutamine-hydrolyzing) activity"/>
    <property type="evidence" value="ECO:0007669"/>
    <property type="project" value="UniProtKB-EC"/>
</dbReference>
<dbReference type="Proteomes" id="UP000005258">
    <property type="component" value="Chromosome"/>
</dbReference>
<keyword evidence="4 7" id="KW-0547">Nucleotide-binding</keyword>
<dbReference type="Gene3D" id="3.40.50.620">
    <property type="entry name" value="HUPs"/>
    <property type="match status" value="2"/>
</dbReference>
<evidence type="ECO:0000256" key="3">
    <source>
        <dbReference type="ARBA" id="ARBA00012737"/>
    </source>
</evidence>
<proteinExistence type="inferred from homology"/>